<dbReference type="RefSeq" id="WP_142017115.1">
    <property type="nucleotide sequence ID" value="NZ_VFPD01000001.1"/>
</dbReference>
<evidence type="ECO:0000313" key="1">
    <source>
        <dbReference type="EMBL" id="TQM22326.1"/>
    </source>
</evidence>
<evidence type="ECO:0000313" key="2">
    <source>
        <dbReference type="Proteomes" id="UP000316437"/>
    </source>
</evidence>
<dbReference type="EMBL" id="VFPD01000001">
    <property type="protein sequence ID" value="TQM22326.1"/>
    <property type="molecule type" value="Genomic_DNA"/>
</dbReference>
<accession>A0A543EL74</accession>
<proteinExistence type="predicted"/>
<organism evidence="1 2">
    <name type="scientific">Chryseobacterium aquifrigidense</name>
    <dbReference type="NCBI Taxonomy" id="558021"/>
    <lineage>
        <taxon>Bacteria</taxon>
        <taxon>Pseudomonadati</taxon>
        <taxon>Bacteroidota</taxon>
        <taxon>Flavobacteriia</taxon>
        <taxon>Flavobacteriales</taxon>
        <taxon>Weeksellaceae</taxon>
        <taxon>Chryseobacterium group</taxon>
        <taxon>Chryseobacterium</taxon>
    </lineage>
</organism>
<sequence>MDHVETTPIDLIKDKNFIDNYFSIIIKRELNIDINVGNEYIVAQNIISRKLILVKTFSDVIMENSELYTLLASLIHDVNTHLLTKDQIMKTLEKK</sequence>
<dbReference type="AlphaFoldDB" id="A0A543EL74"/>
<keyword evidence="2" id="KW-1185">Reference proteome</keyword>
<name>A0A543EL74_9FLAO</name>
<gene>
    <name evidence="1" type="ORF">FB551_2038</name>
</gene>
<dbReference type="Proteomes" id="UP000316437">
    <property type="component" value="Unassembled WGS sequence"/>
</dbReference>
<comment type="caution">
    <text evidence="1">The sequence shown here is derived from an EMBL/GenBank/DDBJ whole genome shotgun (WGS) entry which is preliminary data.</text>
</comment>
<protein>
    <submittedName>
        <fullName evidence="1">Uncharacterized protein</fullName>
    </submittedName>
</protein>
<reference evidence="1 2" key="1">
    <citation type="submission" date="2019-06" db="EMBL/GenBank/DDBJ databases">
        <title>Sorghum-associated microbial communities from plants grown in Nebraska, USA.</title>
        <authorList>
            <person name="Schachtman D."/>
        </authorList>
    </citation>
    <scope>NUCLEOTIDE SEQUENCE [LARGE SCALE GENOMIC DNA]</scope>
    <source>
        <strain evidence="1 2">110</strain>
    </source>
</reference>